<keyword evidence="8" id="KW-0675">Receptor</keyword>
<keyword evidence="11" id="KW-0407">Ion channel</keyword>
<keyword evidence="5 12" id="KW-1133">Transmembrane helix</keyword>
<sequence length="688" mass="77009">MIHMICAVEYFSQRQVHLILLPETIRQVAMTTPGIKLPSFKLIPYHTGDKMAQTVTGDYSIGNCRPPAFSPPEPERKCKGTELTVCAVSKMDALVAVIRTLGWTEMTLVYDKNEEMAAKELSLGLSALAGHTHLRSYDVSMILGEPTTVSRSGEDDELFHFLNEIYVRRSAEMRMVLLCSVACNMRVLTAELPEILLAAFLISDTNITMNSSSVADSMEQLLNPHSACSGSIVNTLLWKTDGRRLSHVGQITSNGSAFTGNDVFPNIKFGFNKRKFLIGTLPGGYVGICVDLLNQLKASLNFSYEWTEPADQEWGRMTENNTWTGLVGLLERQEVDLVVAPLSIQAERERVMDFIHPFYLDYTTVLLKRPDPDESNWRRLIQPFKPQVHMCIWISLLCVAVVSYLLETVNPFYATNPRSLLHATDMFWYMYGALLMHGGARLPDSQSGRTMVSAFWLFSIVMAAVYGGNLIAFLTVKKDQAPFQTLQGLVQQDDYHWGTTGGAFYITIFQRSSNRVFSKLWAGIADNLRSDPDVLSLDPYKHLAKVKAGKYAYIGEMSTMLLFLKSECDLFIIKEQFLPLQYAVGLVNDSAYTSVFSDEMLKINENGLTEIWLRKWQGGTTFCSGSLIKEAKPVDLPNIQSAFYVAFIGIAGALLVLGVEGICRRLMLASKIVSLSRRHKRNTQDSNA</sequence>
<dbReference type="Pfam" id="PF10613">
    <property type="entry name" value="Lig_chan-Glu_bd"/>
    <property type="match status" value="1"/>
</dbReference>
<accession>A0ABD0K0L3</accession>
<dbReference type="InterPro" id="IPR001320">
    <property type="entry name" value="Iontro_rcpt_C"/>
</dbReference>
<keyword evidence="2" id="KW-0813">Transport</keyword>
<keyword evidence="16" id="KW-1185">Reference proteome</keyword>
<evidence type="ECO:0000256" key="1">
    <source>
        <dbReference type="ARBA" id="ARBA00004651"/>
    </source>
</evidence>
<evidence type="ECO:0000256" key="2">
    <source>
        <dbReference type="ARBA" id="ARBA00022448"/>
    </source>
</evidence>
<dbReference type="SUPFAM" id="SSF53850">
    <property type="entry name" value="Periplasmic binding protein-like II"/>
    <property type="match status" value="1"/>
</dbReference>
<keyword evidence="9" id="KW-0325">Glycoprotein</keyword>
<evidence type="ECO:0000259" key="13">
    <source>
        <dbReference type="SMART" id="SM00079"/>
    </source>
</evidence>
<evidence type="ECO:0000256" key="3">
    <source>
        <dbReference type="ARBA" id="ARBA00022475"/>
    </source>
</evidence>
<dbReference type="Pfam" id="PF00060">
    <property type="entry name" value="Lig_chan"/>
    <property type="match status" value="1"/>
</dbReference>
<gene>
    <name evidence="15" type="ORF">BaRGS_00028405</name>
</gene>
<dbReference type="Proteomes" id="UP001519460">
    <property type="component" value="Unassembled WGS sequence"/>
</dbReference>
<dbReference type="GO" id="GO:0050906">
    <property type="term" value="P:detection of stimulus involved in sensory perception"/>
    <property type="evidence" value="ECO:0007669"/>
    <property type="project" value="UniProtKB-ARBA"/>
</dbReference>
<evidence type="ECO:0000256" key="5">
    <source>
        <dbReference type="ARBA" id="ARBA00022989"/>
    </source>
</evidence>
<dbReference type="Gene3D" id="1.10.287.70">
    <property type="match status" value="1"/>
</dbReference>
<feature type="transmembrane region" description="Helical" evidence="12">
    <location>
        <begin position="454"/>
        <end position="476"/>
    </location>
</feature>
<evidence type="ECO:0000256" key="10">
    <source>
        <dbReference type="ARBA" id="ARBA00023286"/>
    </source>
</evidence>
<keyword evidence="3" id="KW-1003">Cell membrane</keyword>
<evidence type="ECO:0000256" key="7">
    <source>
        <dbReference type="ARBA" id="ARBA00023136"/>
    </source>
</evidence>
<dbReference type="AlphaFoldDB" id="A0ABD0K0L3"/>
<keyword evidence="6" id="KW-0406">Ion transport</keyword>
<comment type="caution">
    <text evidence="15">The sequence shown here is derived from an EMBL/GenBank/DDBJ whole genome shotgun (WGS) entry which is preliminary data.</text>
</comment>
<name>A0ABD0K0L3_9CAEN</name>
<protein>
    <submittedName>
        <fullName evidence="15">Uncharacterized protein</fullName>
    </submittedName>
</protein>
<evidence type="ECO:0000313" key="15">
    <source>
        <dbReference type="EMBL" id="KAK7480358.1"/>
    </source>
</evidence>
<dbReference type="SMART" id="SM00079">
    <property type="entry name" value="PBPe"/>
    <property type="match status" value="1"/>
</dbReference>
<organism evidence="15 16">
    <name type="scientific">Batillaria attramentaria</name>
    <dbReference type="NCBI Taxonomy" id="370345"/>
    <lineage>
        <taxon>Eukaryota</taxon>
        <taxon>Metazoa</taxon>
        <taxon>Spiralia</taxon>
        <taxon>Lophotrochozoa</taxon>
        <taxon>Mollusca</taxon>
        <taxon>Gastropoda</taxon>
        <taxon>Caenogastropoda</taxon>
        <taxon>Sorbeoconcha</taxon>
        <taxon>Cerithioidea</taxon>
        <taxon>Batillariidae</taxon>
        <taxon>Batillaria</taxon>
    </lineage>
</organism>
<evidence type="ECO:0000256" key="11">
    <source>
        <dbReference type="ARBA" id="ARBA00023303"/>
    </source>
</evidence>
<feature type="transmembrane region" description="Helical" evidence="12">
    <location>
        <begin position="426"/>
        <end position="442"/>
    </location>
</feature>
<proteinExistence type="predicted"/>
<keyword evidence="4 12" id="KW-0812">Transmembrane</keyword>
<feature type="domain" description="Ionotropic glutamate receptor C-terminal" evidence="13">
    <location>
        <begin position="275"/>
        <end position="619"/>
    </location>
</feature>
<keyword evidence="7 12" id="KW-0472">Membrane</keyword>
<reference evidence="15 16" key="1">
    <citation type="journal article" date="2023" name="Sci. Data">
        <title>Genome assembly of the Korean intertidal mud-creeper Batillaria attramentaria.</title>
        <authorList>
            <person name="Patra A.K."/>
            <person name="Ho P.T."/>
            <person name="Jun S."/>
            <person name="Lee S.J."/>
            <person name="Kim Y."/>
            <person name="Won Y.J."/>
        </authorList>
    </citation>
    <scope>NUCLEOTIDE SEQUENCE [LARGE SCALE GENOMIC DNA]</scope>
    <source>
        <strain evidence="15">Wonlab-2016</strain>
    </source>
</reference>
<dbReference type="PANTHER" id="PTHR42643:SF24">
    <property type="entry name" value="IONOTROPIC RECEPTOR 60A"/>
    <property type="match status" value="1"/>
</dbReference>
<evidence type="ECO:0000256" key="6">
    <source>
        <dbReference type="ARBA" id="ARBA00023065"/>
    </source>
</evidence>
<evidence type="ECO:0000259" key="14">
    <source>
        <dbReference type="SMART" id="SM00918"/>
    </source>
</evidence>
<evidence type="ECO:0000256" key="12">
    <source>
        <dbReference type="SAM" id="Phobius"/>
    </source>
</evidence>
<feature type="domain" description="Ionotropic glutamate receptor L-glutamate and glycine-binding" evidence="14">
    <location>
        <begin position="268"/>
        <end position="332"/>
    </location>
</feature>
<dbReference type="EMBL" id="JACVVK020000283">
    <property type="protein sequence ID" value="KAK7480358.1"/>
    <property type="molecule type" value="Genomic_DNA"/>
</dbReference>
<feature type="transmembrane region" description="Helical" evidence="12">
    <location>
        <begin position="642"/>
        <end position="663"/>
    </location>
</feature>
<feature type="transmembrane region" description="Helical" evidence="12">
    <location>
        <begin position="388"/>
        <end position="406"/>
    </location>
</feature>
<dbReference type="PANTHER" id="PTHR42643">
    <property type="entry name" value="IONOTROPIC RECEPTOR 20A-RELATED"/>
    <property type="match status" value="1"/>
</dbReference>
<comment type="subcellular location">
    <subcellularLocation>
        <location evidence="1">Cell membrane</location>
        <topology evidence="1">Multi-pass membrane protein</topology>
    </subcellularLocation>
</comment>
<dbReference type="Gene3D" id="3.40.190.10">
    <property type="entry name" value="Periplasmic binding protein-like II"/>
    <property type="match status" value="1"/>
</dbReference>
<evidence type="ECO:0000256" key="8">
    <source>
        <dbReference type="ARBA" id="ARBA00023170"/>
    </source>
</evidence>
<evidence type="ECO:0000313" key="16">
    <source>
        <dbReference type="Proteomes" id="UP001519460"/>
    </source>
</evidence>
<dbReference type="InterPro" id="IPR052192">
    <property type="entry name" value="Insect_Ionotropic_Sensory_Rcpt"/>
</dbReference>
<evidence type="ECO:0000256" key="9">
    <source>
        <dbReference type="ARBA" id="ARBA00023180"/>
    </source>
</evidence>
<dbReference type="GO" id="GO:0005886">
    <property type="term" value="C:plasma membrane"/>
    <property type="evidence" value="ECO:0007669"/>
    <property type="project" value="UniProtKB-SubCell"/>
</dbReference>
<evidence type="ECO:0000256" key="4">
    <source>
        <dbReference type="ARBA" id="ARBA00022692"/>
    </source>
</evidence>
<dbReference type="GO" id="GO:0034220">
    <property type="term" value="P:monoatomic ion transmembrane transport"/>
    <property type="evidence" value="ECO:0007669"/>
    <property type="project" value="UniProtKB-KW"/>
</dbReference>
<dbReference type="InterPro" id="IPR019594">
    <property type="entry name" value="Glu/Gly-bd"/>
</dbReference>
<keyword evidence="10" id="KW-1071">Ligand-gated ion channel</keyword>
<dbReference type="SMART" id="SM00918">
    <property type="entry name" value="Lig_chan-Glu_bd"/>
    <property type="match status" value="1"/>
</dbReference>